<dbReference type="InterPro" id="IPR013809">
    <property type="entry name" value="ENTH"/>
</dbReference>
<evidence type="ECO:0000313" key="4">
    <source>
        <dbReference type="Proteomes" id="UP000664169"/>
    </source>
</evidence>
<dbReference type="SUPFAM" id="SSF48464">
    <property type="entry name" value="ENTH/VHS domain"/>
    <property type="match status" value="1"/>
</dbReference>
<feature type="domain" description="ENTH" evidence="2">
    <location>
        <begin position="27"/>
        <end position="160"/>
    </location>
</feature>
<protein>
    <recommendedName>
        <fullName evidence="2">ENTH domain-containing protein</fullName>
    </recommendedName>
</protein>
<dbReference type="GO" id="GO:0005543">
    <property type="term" value="F:phospholipid binding"/>
    <property type="evidence" value="ECO:0007669"/>
    <property type="project" value="TreeGrafter"/>
</dbReference>
<dbReference type="FunFam" id="1.25.40.90:FF:000006">
    <property type="entry name" value="Clathrin interactor 1"/>
    <property type="match status" value="1"/>
</dbReference>
<dbReference type="GO" id="GO:0030125">
    <property type="term" value="C:clathrin vesicle coat"/>
    <property type="evidence" value="ECO:0007669"/>
    <property type="project" value="TreeGrafter"/>
</dbReference>
<dbReference type="SMART" id="SM00273">
    <property type="entry name" value="ENTH"/>
    <property type="match status" value="1"/>
</dbReference>
<dbReference type="GO" id="GO:0006897">
    <property type="term" value="P:endocytosis"/>
    <property type="evidence" value="ECO:0007669"/>
    <property type="project" value="TreeGrafter"/>
</dbReference>
<feature type="compositionally biased region" description="Basic and acidic residues" evidence="1">
    <location>
        <begin position="260"/>
        <end position="271"/>
    </location>
</feature>
<dbReference type="InterPro" id="IPR008942">
    <property type="entry name" value="ENTH_VHS"/>
</dbReference>
<accession>A0A8H3I1C5</accession>
<sequence length="537" mass="56787">MDFTSLKDQVSNLTLYDLKAGVRKVQNAVMNYTEMEAKVREATNNEPWGASSTLMQEIANGTYSYQLLNEIMPMIYKRFTEKSAEEWRQIYKSLQLLEFLIKNGSERVIDDARSHLSLLKMLRQFQFYDQNGKDQGINVRNRAKELADLLSDVDKIRGERKKAKSNRNKFGGVEGGSSFGAGIGSSNRYGGFGSEDASYGGYTGGVYGDGGGFGGQESSTAAGGGRRDKFEEYDEGDDVQATTSSSRHTRNTSTNSMGKKRTEEPKQKAPEIDLFEFGDDIPAAAPPQSAGLRSNATDDDDFDDFISATPAPSSTAATSISNFIPPPQTTTTISSNTTFAAPQPVAASQASSLSGLANFTSISPAPSAQSSVSANTSTFSSLMPGQSSQFSQPMQPLQSQPPRPTGYQAAQPNYFTSVQAQPQATATSAAGRPGMSTSNSIGAVKPVGTKSTGGADAFSNLWSTASVSAGIAKKTAAQGPNLASLAKEKTAASIWGTASKPVQPQSNMGGFVPQRSQPPPANQSNQAAGGGLDDLLG</sequence>
<dbReference type="GO" id="GO:0005829">
    <property type="term" value="C:cytosol"/>
    <property type="evidence" value="ECO:0007669"/>
    <property type="project" value="GOC"/>
</dbReference>
<dbReference type="Proteomes" id="UP000664169">
    <property type="component" value="Unassembled WGS sequence"/>
</dbReference>
<evidence type="ECO:0000256" key="1">
    <source>
        <dbReference type="SAM" id="MobiDB-lite"/>
    </source>
</evidence>
<feature type="compositionally biased region" description="Gly residues" evidence="1">
    <location>
        <begin position="528"/>
        <end position="537"/>
    </location>
</feature>
<gene>
    <name evidence="3" type="ORF">GOMPHAMPRED_000261</name>
</gene>
<reference evidence="3" key="1">
    <citation type="submission" date="2021-03" db="EMBL/GenBank/DDBJ databases">
        <authorList>
            <person name="Tagirdzhanova G."/>
        </authorList>
    </citation>
    <scope>NUCLEOTIDE SEQUENCE</scope>
</reference>
<dbReference type="GO" id="GO:0030276">
    <property type="term" value="F:clathrin binding"/>
    <property type="evidence" value="ECO:0007669"/>
    <property type="project" value="TreeGrafter"/>
</dbReference>
<dbReference type="PANTHER" id="PTHR12276">
    <property type="entry name" value="EPSIN/ENT-RELATED"/>
    <property type="match status" value="1"/>
</dbReference>
<dbReference type="AlphaFoldDB" id="A0A8H3I1C5"/>
<organism evidence="3 4">
    <name type="scientific">Gomphillus americanus</name>
    <dbReference type="NCBI Taxonomy" id="1940652"/>
    <lineage>
        <taxon>Eukaryota</taxon>
        <taxon>Fungi</taxon>
        <taxon>Dikarya</taxon>
        <taxon>Ascomycota</taxon>
        <taxon>Pezizomycotina</taxon>
        <taxon>Lecanoromycetes</taxon>
        <taxon>OSLEUM clade</taxon>
        <taxon>Ostropomycetidae</taxon>
        <taxon>Ostropales</taxon>
        <taxon>Graphidaceae</taxon>
        <taxon>Gomphilloideae</taxon>
        <taxon>Gomphillus</taxon>
    </lineage>
</organism>
<feature type="compositionally biased region" description="Low complexity" evidence="1">
    <location>
        <begin position="242"/>
        <end position="256"/>
    </location>
</feature>
<dbReference type="GO" id="GO:0005768">
    <property type="term" value="C:endosome"/>
    <property type="evidence" value="ECO:0007669"/>
    <property type="project" value="TreeGrafter"/>
</dbReference>
<dbReference type="Gene3D" id="1.25.40.90">
    <property type="match status" value="1"/>
</dbReference>
<dbReference type="OrthoDB" id="4033880at2759"/>
<feature type="region of interest" description="Disordered" evidence="1">
    <location>
        <begin position="213"/>
        <end position="328"/>
    </location>
</feature>
<keyword evidence="4" id="KW-1185">Reference proteome</keyword>
<feature type="region of interest" description="Disordered" evidence="1">
    <location>
        <begin position="364"/>
        <end position="446"/>
    </location>
</feature>
<proteinExistence type="predicted"/>
<dbReference type="PANTHER" id="PTHR12276:SF45">
    <property type="entry name" value="CLATHRIN INTERACTOR 1"/>
    <property type="match status" value="1"/>
</dbReference>
<feature type="region of interest" description="Disordered" evidence="1">
    <location>
        <begin position="496"/>
        <end position="537"/>
    </location>
</feature>
<dbReference type="GO" id="GO:0005886">
    <property type="term" value="C:plasma membrane"/>
    <property type="evidence" value="ECO:0007669"/>
    <property type="project" value="TreeGrafter"/>
</dbReference>
<dbReference type="CDD" id="cd16992">
    <property type="entry name" value="ENTH_Ent3"/>
    <property type="match status" value="1"/>
</dbReference>
<dbReference type="PROSITE" id="PS50942">
    <property type="entry name" value="ENTH"/>
    <property type="match status" value="1"/>
</dbReference>
<name>A0A8H3I1C5_9LECA</name>
<evidence type="ECO:0000313" key="3">
    <source>
        <dbReference type="EMBL" id="CAF9903445.1"/>
    </source>
</evidence>
<evidence type="ECO:0000259" key="2">
    <source>
        <dbReference type="PROSITE" id="PS50942"/>
    </source>
</evidence>
<feature type="compositionally biased region" description="Low complexity" evidence="1">
    <location>
        <begin position="305"/>
        <end position="328"/>
    </location>
</feature>
<feature type="compositionally biased region" description="Low complexity" evidence="1">
    <location>
        <begin position="364"/>
        <end position="398"/>
    </location>
</feature>
<dbReference type="GO" id="GO:0006895">
    <property type="term" value="P:Golgi to endosome transport"/>
    <property type="evidence" value="ECO:0007669"/>
    <property type="project" value="TreeGrafter"/>
</dbReference>
<comment type="caution">
    <text evidence="3">The sequence shown here is derived from an EMBL/GenBank/DDBJ whole genome shotgun (WGS) entry which is preliminary data.</text>
</comment>
<feature type="compositionally biased region" description="Low complexity" evidence="1">
    <location>
        <begin position="416"/>
        <end position="430"/>
    </location>
</feature>
<dbReference type="Pfam" id="PF01417">
    <property type="entry name" value="ENTH"/>
    <property type="match status" value="1"/>
</dbReference>
<dbReference type="EMBL" id="CAJPDQ010000001">
    <property type="protein sequence ID" value="CAF9903445.1"/>
    <property type="molecule type" value="Genomic_DNA"/>
</dbReference>